<name>A0A0H5R2X6_9EUKA</name>
<evidence type="ECO:0000313" key="6">
    <source>
        <dbReference type="EMBL" id="CRZ02274.1"/>
    </source>
</evidence>
<proteinExistence type="predicted"/>
<dbReference type="InterPro" id="IPR007719">
    <property type="entry name" value="PCS_N"/>
</dbReference>
<dbReference type="Pfam" id="PF05023">
    <property type="entry name" value="Phytochelatin"/>
    <property type="match status" value="1"/>
</dbReference>
<dbReference type="PROSITE" id="PS51443">
    <property type="entry name" value="PCS"/>
    <property type="match status" value="1"/>
</dbReference>
<dbReference type="GO" id="GO:0046872">
    <property type="term" value="F:metal ion binding"/>
    <property type="evidence" value="ECO:0007669"/>
    <property type="project" value="UniProtKB-KW"/>
</dbReference>
<organism evidence="6">
    <name type="scientific">Spongospora subterranea</name>
    <dbReference type="NCBI Taxonomy" id="70186"/>
    <lineage>
        <taxon>Eukaryota</taxon>
        <taxon>Sar</taxon>
        <taxon>Rhizaria</taxon>
        <taxon>Endomyxa</taxon>
        <taxon>Phytomyxea</taxon>
        <taxon>Plasmodiophorida</taxon>
        <taxon>Plasmodiophoridae</taxon>
        <taxon>Spongospora</taxon>
    </lineage>
</organism>
<feature type="domain" description="Peptidase C83" evidence="5">
    <location>
        <begin position="1"/>
        <end position="110"/>
    </location>
</feature>
<reference evidence="6" key="1">
    <citation type="submission" date="2015-04" db="EMBL/GenBank/DDBJ databases">
        <title>The genome sequence of the plant pathogenic Rhizarian Plasmodiophora brassicae reveals insights in its biotrophic life cycle and the origin of chitin synthesis.</title>
        <authorList>
            <person name="Schwelm A."/>
            <person name="Fogelqvist J."/>
            <person name="Knaust A."/>
            <person name="Julke S."/>
            <person name="Lilja T."/>
            <person name="Dhandapani V."/>
            <person name="Bonilla-Rosso G."/>
            <person name="Karlsson M."/>
            <person name="Shevchenko A."/>
            <person name="Choi S.R."/>
            <person name="Kim H.G."/>
            <person name="Park J.Y."/>
            <person name="Lim Y.P."/>
            <person name="Ludwig-Muller J."/>
            <person name="Dixelius C."/>
        </authorList>
    </citation>
    <scope>NUCLEOTIDE SEQUENCE</scope>
    <source>
        <tissue evidence="6">Potato root galls</tissue>
    </source>
</reference>
<dbReference type="PANTHER" id="PTHR33447">
    <property type="entry name" value="GLUTATHIONE GAMMA-GLUTAMYLCYSTEINYLTRANSFERASE"/>
    <property type="match status" value="1"/>
</dbReference>
<dbReference type="EC" id="2.3.2.15" evidence="1"/>
<dbReference type="InterPro" id="IPR040409">
    <property type="entry name" value="PCS-like"/>
</dbReference>
<dbReference type="PANTHER" id="PTHR33447:SF20">
    <property type="entry name" value="GLUTATHIONE GAMMA-GLUTAMYLCYSTEINYLTRANSFERASE"/>
    <property type="match status" value="1"/>
</dbReference>
<keyword evidence="4" id="KW-0479">Metal-binding</keyword>
<evidence type="ECO:0000259" key="5">
    <source>
        <dbReference type="PROSITE" id="PS51443"/>
    </source>
</evidence>
<keyword evidence="3" id="KW-0808">Transferase</keyword>
<feature type="non-terminal residue" evidence="6">
    <location>
        <position position="1"/>
    </location>
</feature>
<dbReference type="GO" id="GO:0010038">
    <property type="term" value="P:response to metal ion"/>
    <property type="evidence" value="ECO:0007669"/>
    <property type="project" value="InterPro"/>
</dbReference>
<evidence type="ECO:0000256" key="4">
    <source>
        <dbReference type="ARBA" id="ARBA00022723"/>
    </source>
</evidence>
<dbReference type="GO" id="GO:0046938">
    <property type="term" value="P:phytochelatin biosynthetic process"/>
    <property type="evidence" value="ECO:0007669"/>
    <property type="project" value="InterPro"/>
</dbReference>
<dbReference type="InterPro" id="IPR038156">
    <property type="entry name" value="PCS_N_sf"/>
</dbReference>
<dbReference type="AlphaFoldDB" id="A0A0H5R2X6"/>
<dbReference type="SUPFAM" id="SSF54001">
    <property type="entry name" value="Cysteine proteinases"/>
    <property type="match status" value="1"/>
</dbReference>
<evidence type="ECO:0000256" key="3">
    <source>
        <dbReference type="ARBA" id="ARBA00022679"/>
    </source>
</evidence>
<dbReference type="EMBL" id="HACM01001832">
    <property type="protein sequence ID" value="CRZ02274.1"/>
    <property type="molecule type" value="Transcribed_RNA"/>
</dbReference>
<sequence length="110" mass="12419">GMSLRDFAKVLRIFDPDHITVDVSFASRQTVEQFRDNLKGCLQGRNTFMVVNYLRSALGQKGNGHFSPIGAYNSESDHVLIMDVSKYKYPPAWVKVDTLFAAMADPERGY</sequence>
<dbReference type="Gene3D" id="3.90.70.30">
    <property type="entry name" value="Phytochelatin synthase, N-terminal domain"/>
    <property type="match status" value="1"/>
</dbReference>
<dbReference type="GO" id="GO:0016756">
    <property type="term" value="F:glutathione gamma-glutamylcysteinyltransferase activity"/>
    <property type="evidence" value="ECO:0007669"/>
    <property type="project" value="UniProtKB-EC"/>
</dbReference>
<feature type="non-terminal residue" evidence="6">
    <location>
        <position position="110"/>
    </location>
</feature>
<keyword evidence="2" id="KW-0104">Cadmium</keyword>
<evidence type="ECO:0000256" key="2">
    <source>
        <dbReference type="ARBA" id="ARBA00022539"/>
    </source>
</evidence>
<dbReference type="InterPro" id="IPR038765">
    <property type="entry name" value="Papain-like_cys_pep_sf"/>
</dbReference>
<accession>A0A0H5R2X6</accession>
<protein>
    <recommendedName>
        <fullName evidence="1">glutathione gamma-glutamylcysteinyltransferase</fullName>
        <ecNumber evidence="1">2.3.2.15</ecNumber>
    </recommendedName>
</protein>
<evidence type="ECO:0000256" key="1">
    <source>
        <dbReference type="ARBA" id="ARBA00012468"/>
    </source>
</evidence>